<feature type="transmembrane region" description="Helical" evidence="2">
    <location>
        <begin position="132"/>
        <end position="153"/>
    </location>
</feature>
<evidence type="ECO:0000313" key="3">
    <source>
        <dbReference type="EMBL" id="WDZ86016.1"/>
    </source>
</evidence>
<keyword evidence="4" id="KW-1185">Reference proteome</keyword>
<gene>
    <name evidence="3" type="ORF">PVK37_06200</name>
</gene>
<dbReference type="Proteomes" id="UP001219605">
    <property type="component" value="Chromosome"/>
</dbReference>
<feature type="region of interest" description="Disordered" evidence="1">
    <location>
        <begin position="182"/>
        <end position="202"/>
    </location>
</feature>
<evidence type="ECO:0000313" key="4">
    <source>
        <dbReference type="Proteomes" id="UP001219605"/>
    </source>
</evidence>
<keyword evidence="2" id="KW-1133">Transmembrane helix</keyword>
<protein>
    <submittedName>
        <fullName evidence="3">Uncharacterized protein</fullName>
    </submittedName>
</protein>
<name>A0ABY7ZSK6_9ACTN</name>
<dbReference type="EMBL" id="CP118615">
    <property type="protein sequence ID" value="WDZ86016.1"/>
    <property type="molecule type" value="Genomic_DNA"/>
</dbReference>
<dbReference type="RefSeq" id="WP_275032793.1">
    <property type="nucleotide sequence ID" value="NZ_CP118615.1"/>
</dbReference>
<accession>A0ABY7ZSK6</accession>
<sequence>MTAGRFREVDLDLLADYVGGALAGTPDEATVARLVADDDAWGGAYAELAPAVALVRADLAGWAEPAEAMPATVADRLSAALAGAGPAATPVVPAQPVGEPGRPLAVVGTAADATGHPGGAGRARRRRWSRRAGPVLVAAAAVAAAGFGVTQFVTAQNDGLTAGSAAQEDAGAAGGYRLVTDPTNSGTRYTPESLASAVSAPGVLRESAAPQAPTGADDGPRRPAPAVDLSRLADPAALDTCLGAVSAAHGATPITVDRLEYASFQNEPALVVGLVDAAGERWIVVTGPECGVPGSGADTRYRTRVG</sequence>
<evidence type="ECO:0000256" key="1">
    <source>
        <dbReference type="SAM" id="MobiDB-lite"/>
    </source>
</evidence>
<keyword evidence="2" id="KW-0812">Transmembrane</keyword>
<organism evidence="3 4">
    <name type="scientific">Micromonospora cathayae</name>
    <dbReference type="NCBI Taxonomy" id="3028804"/>
    <lineage>
        <taxon>Bacteria</taxon>
        <taxon>Bacillati</taxon>
        <taxon>Actinomycetota</taxon>
        <taxon>Actinomycetes</taxon>
        <taxon>Micromonosporales</taxon>
        <taxon>Micromonosporaceae</taxon>
        <taxon>Micromonospora</taxon>
    </lineage>
</organism>
<proteinExistence type="predicted"/>
<reference evidence="3 4" key="1">
    <citation type="submission" date="2023-02" db="EMBL/GenBank/DDBJ databases">
        <authorList>
            <person name="Mo P."/>
        </authorList>
    </citation>
    <scope>NUCLEOTIDE SEQUENCE [LARGE SCALE GENOMIC DNA]</scope>
    <source>
        <strain evidence="3 4">HUAS 3</strain>
    </source>
</reference>
<keyword evidence="2" id="KW-0472">Membrane</keyword>
<evidence type="ECO:0000256" key="2">
    <source>
        <dbReference type="SAM" id="Phobius"/>
    </source>
</evidence>